<accession>A0A0R1P0E9</accession>
<evidence type="ECO:0000313" key="3">
    <source>
        <dbReference type="Proteomes" id="UP000051311"/>
    </source>
</evidence>
<dbReference type="Proteomes" id="UP000051311">
    <property type="component" value="Unassembled WGS sequence"/>
</dbReference>
<dbReference type="InterPro" id="IPR011990">
    <property type="entry name" value="TPR-like_helical_dom_sf"/>
</dbReference>
<dbReference type="PANTHER" id="PTHR37038:SF14">
    <property type="entry name" value="TRANSCRIPTIONAL ACTIVATOR"/>
    <property type="match status" value="1"/>
</dbReference>
<comment type="caution">
    <text evidence="2">The sequence shown here is derived from an EMBL/GenBank/DDBJ whole genome shotgun (WGS) entry which is preliminary data.</text>
</comment>
<dbReference type="InterPro" id="IPR001387">
    <property type="entry name" value="Cro/C1-type_HTH"/>
</dbReference>
<name>A0A0R1P0E9_9LACO</name>
<dbReference type="AlphaFoldDB" id="A0A0R1P0E9"/>
<dbReference type="PATRIC" id="fig|1423748.3.peg.738"/>
<dbReference type="InterPro" id="IPR010982">
    <property type="entry name" value="Lambda_DNA-bd_dom_sf"/>
</dbReference>
<dbReference type="STRING" id="1423748.FC37_GL000700"/>
<sequence>MIIDIKKFIQIRKAQKLSQTDLCHGICTQSTLSKFENNGQVPSLKILNQLCDRLHIEVGYIINRSDEQRITQLLFDADFAFINFDYTKILSLLSEVSEDTLKRKEDQVHYQFLRGQYALKSDRNEMSALFYFNNILTTKDLPKNDIYRLLALNGCSQIYANQGEMQKAEHYYSQVLKNIKSVEINNPLTTLHALAILCDASEFYGQREMYKESNSLLRYAYKIGTEKHVIFYMARILLQQGVNDIAQNKNKEIISQHLHDACAFARINRNNITLNKARKLIKNLDDVK</sequence>
<dbReference type="eggNOG" id="COG1396">
    <property type="taxonomic scope" value="Bacteria"/>
</dbReference>
<dbReference type="Gene3D" id="1.25.40.10">
    <property type="entry name" value="Tetratricopeptide repeat domain"/>
    <property type="match status" value="1"/>
</dbReference>
<protein>
    <recommendedName>
        <fullName evidence="1">HTH cro/C1-type domain-containing protein</fullName>
    </recommendedName>
</protein>
<dbReference type="EMBL" id="AZEL01000016">
    <property type="protein sequence ID" value="KRL23972.1"/>
    <property type="molecule type" value="Genomic_DNA"/>
</dbReference>
<dbReference type="PROSITE" id="PS50943">
    <property type="entry name" value="HTH_CROC1"/>
    <property type="match status" value="1"/>
</dbReference>
<feature type="domain" description="HTH cro/C1-type" evidence="1">
    <location>
        <begin position="8"/>
        <end position="61"/>
    </location>
</feature>
<dbReference type="CDD" id="cd00093">
    <property type="entry name" value="HTH_XRE"/>
    <property type="match status" value="1"/>
</dbReference>
<dbReference type="SUPFAM" id="SSF47413">
    <property type="entry name" value="lambda repressor-like DNA-binding domains"/>
    <property type="match status" value="1"/>
</dbReference>
<dbReference type="PANTHER" id="PTHR37038">
    <property type="entry name" value="TRANSCRIPTIONAL REGULATOR-RELATED"/>
    <property type="match status" value="1"/>
</dbReference>
<organism evidence="2 3">
    <name type="scientific">Lactobacillus gallinarum DSM 10532 = JCM 2011</name>
    <dbReference type="NCBI Taxonomy" id="1423748"/>
    <lineage>
        <taxon>Bacteria</taxon>
        <taxon>Bacillati</taxon>
        <taxon>Bacillota</taxon>
        <taxon>Bacilli</taxon>
        <taxon>Lactobacillales</taxon>
        <taxon>Lactobacillaceae</taxon>
        <taxon>Lactobacillus</taxon>
    </lineage>
</organism>
<proteinExistence type="predicted"/>
<dbReference type="GO" id="GO:0003677">
    <property type="term" value="F:DNA binding"/>
    <property type="evidence" value="ECO:0007669"/>
    <property type="project" value="InterPro"/>
</dbReference>
<evidence type="ECO:0000313" key="2">
    <source>
        <dbReference type="EMBL" id="KRL23972.1"/>
    </source>
</evidence>
<evidence type="ECO:0000259" key="1">
    <source>
        <dbReference type="PROSITE" id="PS50943"/>
    </source>
</evidence>
<reference evidence="2 3" key="1">
    <citation type="journal article" date="2015" name="Genome Announc.">
        <title>Expanding the biotechnology potential of lactobacilli through comparative genomics of 213 strains and associated genera.</title>
        <authorList>
            <person name="Sun Z."/>
            <person name="Harris H.M."/>
            <person name="McCann A."/>
            <person name="Guo C."/>
            <person name="Argimon S."/>
            <person name="Zhang W."/>
            <person name="Yang X."/>
            <person name="Jeffery I.B."/>
            <person name="Cooney J.C."/>
            <person name="Kagawa T.F."/>
            <person name="Liu W."/>
            <person name="Song Y."/>
            <person name="Salvetti E."/>
            <person name="Wrobel A."/>
            <person name="Rasinkangas P."/>
            <person name="Parkhill J."/>
            <person name="Rea M.C."/>
            <person name="O'Sullivan O."/>
            <person name="Ritari J."/>
            <person name="Douillard F.P."/>
            <person name="Paul Ross R."/>
            <person name="Yang R."/>
            <person name="Briner A.E."/>
            <person name="Felis G.E."/>
            <person name="de Vos W.M."/>
            <person name="Barrangou R."/>
            <person name="Klaenhammer T.R."/>
            <person name="Caufield P.W."/>
            <person name="Cui Y."/>
            <person name="Zhang H."/>
            <person name="O'Toole P.W."/>
        </authorList>
    </citation>
    <scope>NUCLEOTIDE SEQUENCE [LARGE SCALE GENOMIC DNA]</scope>
    <source>
        <strain evidence="2 3">DSM 10532</strain>
    </source>
</reference>
<dbReference type="SMART" id="SM00530">
    <property type="entry name" value="HTH_XRE"/>
    <property type="match status" value="1"/>
</dbReference>
<dbReference type="SUPFAM" id="SSF48452">
    <property type="entry name" value="TPR-like"/>
    <property type="match status" value="1"/>
</dbReference>
<dbReference type="Pfam" id="PF01381">
    <property type="entry name" value="HTH_3"/>
    <property type="match status" value="1"/>
</dbReference>
<dbReference type="InterPro" id="IPR053163">
    <property type="entry name" value="HTH-type_regulator_Rgg"/>
</dbReference>
<gene>
    <name evidence="2" type="ORF">FC37_GL000700</name>
</gene>